<comment type="caution">
    <text evidence="1">The sequence shown here is derived from an EMBL/GenBank/DDBJ whole genome shotgun (WGS) entry which is preliminary data.</text>
</comment>
<dbReference type="AlphaFoldDB" id="A0A7K1KQI8"/>
<reference evidence="1 2" key="1">
    <citation type="submission" date="2019-11" db="EMBL/GenBank/DDBJ databases">
        <title>Pseudodesulfovibrio alkaliphilus, sp. nov., an alkaliphilic sulfate-reducing bacteria from mud volcano of Taman peninsula, Russia.</title>
        <authorList>
            <person name="Frolova A."/>
            <person name="Merkel A.Y."/>
            <person name="Slobodkin A.I."/>
        </authorList>
    </citation>
    <scope>NUCLEOTIDE SEQUENCE [LARGE SCALE GENOMIC DNA]</scope>
    <source>
        <strain evidence="1 2">F-1</strain>
    </source>
</reference>
<proteinExistence type="predicted"/>
<evidence type="ECO:0000313" key="2">
    <source>
        <dbReference type="Proteomes" id="UP000461162"/>
    </source>
</evidence>
<dbReference type="Proteomes" id="UP000461162">
    <property type="component" value="Unassembled WGS sequence"/>
</dbReference>
<organism evidence="1 2">
    <name type="scientific">Pseudodesulfovibrio alkaliphilus</name>
    <dbReference type="NCBI Taxonomy" id="2661613"/>
    <lineage>
        <taxon>Bacteria</taxon>
        <taxon>Pseudomonadati</taxon>
        <taxon>Thermodesulfobacteriota</taxon>
        <taxon>Desulfovibrionia</taxon>
        <taxon>Desulfovibrionales</taxon>
        <taxon>Desulfovibrionaceae</taxon>
    </lineage>
</organism>
<accession>A0A7K1KQI8</accession>
<keyword evidence="2" id="KW-1185">Reference proteome</keyword>
<dbReference type="EMBL" id="WODC01000008">
    <property type="protein sequence ID" value="MUM78366.1"/>
    <property type="molecule type" value="Genomic_DNA"/>
</dbReference>
<name>A0A7K1KQI8_9BACT</name>
<gene>
    <name evidence="1" type="ORF">GKC30_12045</name>
</gene>
<protein>
    <submittedName>
        <fullName evidence="1">Uncharacterized protein</fullName>
    </submittedName>
</protein>
<sequence length="264" mass="29199">MLLSFPHMHPVLFPAERVPGLLFFDPGMTEIPLQDGFRPEDMPLDHRTAAALIRDCIHFGEQFKDPGEMAYFGAMTPDDFYEGSPSSIQAQIMSRFAESEGGRQGRGEAMARAQFIMLLAWFFEEKALELQGLEEGVKASWRSMDATLGLDDEDRIDERVLALGNAHSHTGGVSDGQVPDLPWRRMIEALPTLLPEEVTLLCVEPAIISAWEDAGIVFDLADPESGLPQGARKATQPAWRFAGHRKPPRSMPDTARQLTVAVIG</sequence>
<evidence type="ECO:0000313" key="1">
    <source>
        <dbReference type="EMBL" id="MUM78366.1"/>
    </source>
</evidence>